<feature type="compositionally biased region" description="Basic and acidic residues" evidence="4">
    <location>
        <begin position="282"/>
        <end position="295"/>
    </location>
</feature>
<dbReference type="InterPro" id="IPR043452">
    <property type="entry name" value="BZIP46-like"/>
</dbReference>
<dbReference type="OMA" id="HWIEQYK"/>
<keyword evidence="3" id="KW-0539">Nucleus</keyword>
<dbReference type="EnsemblPlants" id="Kaladp0053s0544.2.v1.1">
    <property type="protein sequence ID" value="Kaladp0053s0544.2.v1.1"/>
    <property type="gene ID" value="Kaladp0053s0544.v1.1"/>
</dbReference>
<keyword evidence="7" id="KW-1185">Reference proteome</keyword>
<evidence type="ECO:0000256" key="3">
    <source>
        <dbReference type="ARBA" id="ARBA00023242"/>
    </source>
</evidence>
<keyword evidence="2" id="KW-0238">DNA-binding</keyword>
<dbReference type="Gramene" id="Kaladp0053s0544.2.v1.1">
    <property type="protein sequence ID" value="Kaladp0053s0544.2.v1.1"/>
    <property type="gene ID" value="Kaladp0053s0544.v1.1"/>
</dbReference>
<evidence type="ECO:0000256" key="4">
    <source>
        <dbReference type="SAM" id="MobiDB-lite"/>
    </source>
</evidence>
<dbReference type="PANTHER" id="PTHR22952">
    <property type="entry name" value="CAMP-RESPONSE ELEMENT BINDING PROTEIN-RELATED"/>
    <property type="match status" value="1"/>
</dbReference>
<dbReference type="Proteomes" id="UP000594263">
    <property type="component" value="Unplaced"/>
</dbReference>
<dbReference type="CDD" id="cd14707">
    <property type="entry name" value="bZIP_plant_BZIP46"/>
    <property type="match status" value="1"/>
</dbReference>
<dbReference type="PROSITE" id="PS50217">
    <property type="entry name" value="BZIP"/>
    <property type="match status" value="1"/>
</dbReference>
<dbReference type="Gramene" id="Kaladp0053s0544.3.v1.1">
    <property type="protein sequence ID" value="Kaladp0053s0544.3.v1.1"/>
    <property type="gene ID" value="Kaladp0053s0544.v1.1"/>
</dbReference>
<protein>
    <recommendedName>
        <fullName evidence="5">BZIP domain-containing protein</fullName>
    </recommendedName>
</protein>
<dbReference type="Pfam" id="PF00170">
    <property type="entry name" value="bZIP_1"/>
    <property type="match status" value="1"/>
</dbReference>
<evidence type="ECO:0000313" key="7">
    <source>
        <dbReference type="Proteomes" id="UP000594263"/>
    </source>
</evidence>
<dbReference type="InterPro" id="IPR004827">
    <property type="entry name" value="bZIP"/>
</dbReference>
<evidence type="ECO:0000259" key="5">
    <source>
        <dbReference type="PROSITE" id="PS50217"/>
    </source>
</evidence>
<proteinExistence type="predicted"/>
<dbReference type="EnsemblPlants" id="Kaladp0053s0544.4.v1.1">
    <property type="protein sequence ID" value="Kaladp0053s0544.4.v1.1"/>
    <property type="gene ID" value="Kaladp0053s0544.v1.1"/>
</dbReference>
<reference evidence="6" key="1">
    <citation type="submission" date="2021-01" db="UniProtKB">
        <authorList>
            <consortium name="EnsemblPlants"/>
        </authorList>
    </citation>
    <scope>IDENTIFICATION</scope>
</reference>
<name>A0A7N0U5T3_KALFE</name>
<evidence type="ECO:0000256" key="2">
    <source>
        <dbReference type="ARBA" id="ARBA00023125"/>
    </source>
</evidence>
<evidence type="ECO:0000313" key="6">
    <source>
        <dbReference type="EnsemblPlants" id="Kaladp0053s0544.3.v1.1"/>
    </source>
</evidence>
<organism evidence="6 7">
    <name type="scientific">Kalanchoe fedtschenkoi</name>
    <name type="common">Lavender scallops</name>
    <name type="synonym">South American air plant</name>
    <dbReference type="NCBI Taxonomy" id="63787"/>
    <lineage>
        <taxon>Eukaryota</taxon>
        <taxon>Viridiplantae</taxon>
        <taxon>Streptophyta</taxon>
        <taxon>Embryophyta</taxon>
        <taxon>Tracheophyta</taxon>
        <taxon>Spermatophyta</taxon>
        <taxon>Magnoliopsida</taxon>
        <taxon>eudicotyledons</taxon>
        <taxon>Gunneridae</taxon>
        <taxon>Pentapetalae</taxon>
        <taxon>Saxifragales</taxon>
        <taxon>Crassulaceae</taxon>
        <taxon>Kalanchoe</taxon>
    </lineage>
</organism>
<comment type="subcellular location">
    <subcellularLocation>
        <location evidence="1">Nucleus</location>
    </subcellularLocation>
</comment>
<dbReference type="InterPro" id="IPR046347">
    <property type="entry name" value="bZIP_sf"/>
</dbReference>
<dbReference type="SUPFAM" id="SSF57959">
    <property type="entry name" value="Leucine zipper domain"/>
    <property type="match status" value="1"/>
</dbReference>
<dbReference type="SMART" id="SM00338">
    <property type="entry name" value="BRLZ"/>
    <property type="match status" value="1"/>
</dbReference>
<dbReference type="GO" id="GO:0003700">
    <property type="term" value="F:DNA-binding transcription factor activity"/>
    <property type="evidence" value="ECO:0007669"/>
    <property type="project" value="InterPro"/>
</dbReference>
<sequence>MPELSMKVMGSEGGGGNIKQSPFQPLPRQGSVYSLTLDEVQSQLDLGKPLSSMNLDELLKSVWSIEANQPFGLDVDTNDTLATQTTLQRQASLTLTDSFSKKTVDDIWRDIQQSKGSEGRHMHERQPTLGEITLEDFLVKAGVVAESVLDEVQNGGPADSADTNMIAPQFQQQSPWMSSYPQPHFQRPQQNVMGVFIPGQPMPTPTTMVPNGVMDVSFPDNQVALSSPIMGIYSDSHTPSRKRNSSVEVVEKSAERRHKRMIKNRESAARSRSRKQAYTNELESKVSRLKEENERLRRKKKLESLLPAAPPPQPKYQLRRTSSSPV</sequence>
<dbReference type="EnsemblPlants" id="Kaladp0053s0544.1.v1.1">
    <property type="protein sequence ID" value="Kaladp0053s0544.1.v1.1"/>
    <property type="gene ID" value="Kaladp0053s0544.v1.1"/>
</dbReference>
<evidence type="ECO:0000256" key="1">
    <source>
        <dbReference type="ARBA" id="ARBA00004123"/>
    </source>
</evidence>
<feature type="region of interest" description="Disordered" evidence="4">
    <location>
        <begin position="234"/>
        <end position="326"/>
    </location>
</feature>
<dbReference type="GO" id="GO:0005634">
    <property type="term" value="C:nucleus"/>
    <property type="evidence" value="ECO:0007669"/>
    <property type="project" value="UniProtKB-SubCell"/>
</dbReference>
<feature type="region of interest" description="Disordered" evidence="4">
    <location>
        <begin position="1"/>
        <end position="25"/>
    </location>
</feature>
<dbReference type="AlphaFoldDB" id="A0A7N0U5T3"/>
<dbReference type="GO" id="GO:0045893">
    <property type="term" value="P:positive regulation of DNA-templated transcription"/>
    <property type="evidence" value="ECO:0007669"/>
    <property type="project" value="InterPro"/>
</dbReference>
<dbReference type="EnsemblPlants" id="Kaladp0053s0544.3.v1.1">
    <property type="protein sequence ID" value="Kaladp0053s0544.3.v1.1"/>
    <property type="gene ID" value="Kaladp0053s0544.v1.1"/>
</dbReference>
<dbReference type="Gene3D" id="1.20.5.170">
    <property type="match status" value="1"/>
</dbReference>
<dbReference type="Gramene" id="Kaladp0053s0544.4.v1.1">
    <property type="protein sequence ID" value="Kaladp0053s0544.4.v1.1"/>
    <property type="gene ID" value="Kaladp0053s0544.v1.1"/>
</dbReference>
<dbReference type="PANTHER" id="PTHR22952:SF385">
    <property type="entry name" value="ABSCISIC ACID-INSENSITIVE 5-LIKE PROTEIN 2"/>
    <property type="match status" value="1"/>
</dbReference>
<accession>A0A7N0U5T3</accession>
<dbReference type="FunFam" id="1.20.5.170:FF:000036">
    <property type="entry name" value="ABSCISIC ACID-INSENSITIVE 5-like protein 2"/>
    <property type="match status" value="1"/>
</dbReference>
<dbReference type="GO" id="GO:0003677">
    <property type="term" value="F:DNA binding"/>
    <property type="evidence" value="ECO:0007669"/>
    <property type="project" value="UniProtKB-KW"/>
</dbReference>
<feature type="domain" description="BZIP" evidence="5">
    <location>
        <begin position="254"/>
        <end position="299"/>
    </location>
</feature>
<dbReference type="Gramene" id="Kaladp0053s0544.1.v1.1">
    <property type="protein sequence ID" value="Kaladp0053s0544.1.v1.1"/>
    <property type="gene ID" value="Kaladp0053s0544.v1.1"/>
</dbReference>